<keyword evidence="6" id="KW-1185">Reference proteome</keyword>
<keyword evidence="2" id="KW-0812">Transmembrane</keyword>
<dbReference type="SUPFAM" id="SSF48452">
    <property type="entry name" value="TPR-like"/>
    <property type="match status" value="1"/>
</dbReference>
<dbReference type="EMBL" id="LR027880">
    <property type="protein sequence ID" value="VCV23666.1"/>
    <property type="molecule type" value="Genomic_DNA"/>
</dbReference>
<evidence type="ECO:0000313" key="6">
    <source>
        <dbReference type="Proteomes" id="UP000294398"/>
    </source>
</evidence>
<dbReference type="InterPro" id="IPR011990">
    <property type="entry name" value="TPR-like_helical_dom_sf"/>
</dbReference>
<dbReference type="AlphaFoldDB" id="C7GG67"/>
<evidence type="ECO:0000256" key="2">
    <source>
        <dbReference type="SAM" id="Phobius"/>
    </source>
</evidence>
<proteinExistence type="predicted"/>
<evidence type="ECO:0000313" key="4">
    <source>
        <dbReference type="EMBL" id="VCV23666.1"/>
    </source>
</evidence>
<dbReference type="HOGENOM" id="CLU_573499_0_0_9"/>
<organism evidence="3 5">
    <name type="scientific">Roseburia intestinalis L1-82</name>
    <dbReference type="NCBI Taxonomy" id="536231"/>
    <lineage>
        <taxon>Bacteria</taxon>
        <taxon>Bacillati</taxon>
        <taxon>Bacillota</taxon>
        <taxon>Clostridia</taxon>
        <taxon>Lachnospirales</taxon>
        <taxon>Lachnospiraceae</taxon>
        <taxon>Roseburia</taxon>
    </lineage>
</organism>
<dbReference type="Proteomes" id="UP000004828">
    <property type="component" value="Unassembled WGS sequence"/>
</dbReference>
<sequence>MIGKKNKRKESSNAGNKILVICSIAVPCIICIAQIVINEFNFKNMYIWAKENENYIGAENIFNNLIEDDFINSGLAVITIAVSVWVGLNIYNNCKESYLEKQLEELKNKHLEVENEYHKQLFLKEVEQTESMYELSKYFFDAFRNNDQIEKEEYRDFYQIERTFVKCVKAYEKGEKVAVELYSEKLNKIVFQKIENEIFEQWSLGDMYLKLRLSDAMYYHADNNEKELQDSVKIYEEAMNYIERKNSEFVGYMENTIGYTYLKLYRDCGSKQKKEEYRKKAEEYLNYVQGKNHKGRYLQNMGAYFESLNTIDGYKKALEWYHEALRAKNIDKKIYNLLGAVMLKIVESEMEINVRFKNNILLDSFDRAIDAQIKIYISDAYIWLHVAVNITPWLINTHYNLAKAALYYAMFVAGKNERNNLLKEAELRIKIAEKMEPGNIGMLFTKRNYYEAIGDLNNAIEVNKKIKKRLEIKNNE</sequence>
<accession>C7GG67</accession>
<evidence type="ECO:0000313" key="5">
    <source>
        <dbReference type="Proteomes" id="UP000004828"/>
    </source>
</evidence>
<evidence type="ECO:0000256" key="1">
    <source>
        <dbReference type="SAM" id="Coils"/>
    </source>
</evidence>
<keyword evidence="2" id="KW-0472">Membrane</keyword>
<evidence type="ECO:0000313" key="3">
    <source>
        <dbReference type="EMBL" id="EEU99205.1"/>
    </source>
</evidence>
<feature type="transmembrane region" description="Helical" evidence="2">
    <location>
        <begin position="18"/>
        <end position="37"/>
    </location>
</feature>
<evidence type="ECO:0008006" key="7">
    <source>
        <dbReference type="Google" id="ProtNLM"/>
    </source>
</evidence>
<reference evidence="4 6" key="2">
    <citation type="submission" date="2018-09" db="EMBL/GenBank/DDBJ databases">
        <authorList>
            <person name="Petit M.-A."/>
            <person name="Lossouarn J."/>
        </authorList>
    </citation>
    <scope>NUCLEOTIDE SEQUENCE [LARGE SCALE GENOMIC DNA]</scope>
    <source>
        <strain evidence="4 6">L1-82</strain>
    </source>
</reference>
<dbReference type="Gene3D" id="1.25.40.10">
    <property type="entry name" value="Tetratricopeptide repeat domain"/>
    <property type="match status" value="1"/>
</dbReference>
<keyword evidence="1" id="KW-0175">Coiled coil</keyword>
<dbReference type="GeneID" id="61434788"/>
<feature type="coiled-coil region" evidence="1">
    <location>
        <begin position="415"/>
        <end position="476"/>
    </location>
</feature>
<feature type="transmembrane region" description="Helical" evidence="2">
    <location>
        <begin position="70"/>
        <end position="91"/>
    </location>
</feature>
<dbReference type="Proteomes" id="UP000294398">
    <property type="component" value="Chromosome"/>
</dbReference>
<dbReference type="RefSeq" id="WP_006859012.1">
    <property type="nucleotide sequence ID" value="NZ_GG692748.1"/>
</dbReference>
<dbReference type="EMBL" id="ABYJ02000231">
    <property type="protein sequence ID" value="EEU99205.1"/>
    <property type="molecule type" value="Genomic_DNA"/>
</dbReference>
<gene>
    <name evidence="4" type="ORF">RIL182_03572</name>
    <name evidence="3" type="ORF">ROSINTL182_08929</name>
</gene>
<protein>
    <recommendedName>
        <fullName evidence="7">Tetratricopeptide repeat protein</fullName>
    </recommendedName>
</protein>
<keyword evidence="2" id="KW-1133">Transmembrane helix</keyword>
<reference evidence="3 5" key="1">
    <citation type="submission" date="2009-08" db="EMBL/GenBank/DDBJ databases">
        <authorList>
            <person name="Weinstock G."/>
            <person name="Sodergren E."/>
            <person name="Clifton S."/>
            <person name="Fulton L."/>
            <person name="Fulton B."/>
            <person name="Courtney L."/>
            <person name="Fronick C."/>
            <person name="Harrison M."/>
            <person name="Strong C."/>
            <person name="Farmer C."/>
            <person name="Delahaunty K."/>
            <person name="Markovic C."/>
            <person name="Hall O."/>
            <person name="Minx P."/>
            <person name="Tomlinson C."/>
            <person name="Mitreva M."/>
            <person name="Nelson J."/>
            <person name="Hou S."/>
            <person name="Wollam A."/>
            <person name="Pepin K.H."/>
            <person name="Johnson M."/>
            <person name="Bhonagiri V."/>
            <person name="Nash W.E."/>
            <person name="Warren W."/>
            <person name="Chinwalla A."/>
            <person name="Mardis E.R."/>
            <person name="Wilson R.K."/>
        </authorList>
    </citation>
    <scope>NUCLEOTIDE SEQUENCE [LARGE SCALE GENOMIC DNA]</scope>
    <source>
        <strain evidence="3 5">L1-82</strain>
    </source>
</reference>
<name>C7GG67_9FIRM</name>